<keyword evidence="1" id="KW-0175">Coiled coil</keyword>
<organism evidence="2 3">
    <name type="scientific">Dyadobacter soli</name>
    <dbReference type="NCBI Taxonomy" id="659014"/>
    <lineage>
        <taxon>Bacteria</taxon>
        <taxon>Pseudomonadati</taxon>
        <taxon>Bacteroidota</taxon>
        <taxon>Cytophagia</taxon>
        <taxon>Cytophagales</taxon>
        <taxon>Spirosomataceae</taxon>
        <taxon>Dyadobacter</taxon>
    </lineage>
</organism>
<accession>A0A1G7VV20</accession>
<name>A0A1G7VV20_9BACT</name>
<proteinExistence type="predicted"/>
<evidence type="ECO:0000256" key="1">
    <source>
        <dbReference type="SAM" id="Coils"/>
    </source>
</evidence>
<dbReference type="InterPro" id="IPR009057">
    <property type="entry name" value="Homeodomain-like_sf"/>
</dbReference>
<feature type="non-terminal residue" evidence="2">
    <location>
        <position position="122"/>
    </location>
</feature>
<evidence type="ECO:0000313" key="3">
    <source>
        <dbReference type="Proteomes" id="UP000198748"/>
    </source>
</evidence>
<keyword evidence="3" id="KW-1185">Reference proteome</keyword>
<dbReference type="OrthoDB" id="853599at2"/>
<dbReference type="EMBL" id="FNAN01000021">
    <property type="protein sequence ID" value="SDG63259.1"/>
    <property type="molecule type" value="Genomic_DNA"/>
</dbReference>
<dbReference type="Gene3D" id="1.10.10.10">
    <property type="entry name" value="Winged helix-like DNA-binding domain superfamily/Winged helix DNA-binding domain"/>
    <property type="match status" value="1"/>
</dbReference>
<evidence type="ECO:0000313" key="2">
    <source>
        <dbReference type="EMBL" id="SDG63259.1"/>
    </source>
</evidence>
<dbReference type="RefSeq" id="WP_090156522.1">
    <property type="nucleotide sequence ID" value="NZ_FNAN01000021.1"/>
</dbReference>
<dbReference type="AlphaFoldDB" id="A0A1G7VV20"/>
<reference evidence="3" key="1">
    <citation type="submission" date="2016-10" db="EMBL/GenBank/DDBJ databases">
        <authorList>
            <person name="Varghese N."/>
            <person name="Submissions S."/>
        </authorList>
    </citation>
    <scope>NUCLEOTIDE SEQUENCE [LARGE SCALE GENOMIC DNA]</scope>
    <source>
        <strain evidence="3">DSM 25329</strain>
    </source>
</reference>
<sequence length="122" mass="14157">MNERRPVIKSSLSFKQEVVREIEEEGLSHLEASRRYGIKGSMTIKKWIIKFGKDHLVNKVIRIEMKGEVNQQKRLEAELRRLKEAYADLSLKHQCAEKVIELANEELKMDLKKSFGTDASSN</sequence>
<feature type="coiled-coil region" evidence="1">
    <location>
        <begin position="65"/>
        <end position="106"/>
    </location>
</feature>
<dbReference type="InterPro" id="IPR036388">
    <property type="entry name" value="WH-like_DNA-bd_sf"/>
</dbReference>
<dbReference type="SUPFAM" id="SSF46689">
    <property type="entry name" value="Homeodomain-like"/>
    <property type="match status" value="1"/>
</dbReference>
<dbReference type="Proteomes" id="UP000198748">
    <property type="component" value="Unassembled WGS sequence"/>
</dbReference>
<protein>
    <submittedName>
        <fullName evidence="2">Transposase and inactivated derivatives</fullName>
    </submittedName>
</protein>
<gene>
    <name evidence="2" type="ORF">SAMN04487996_1211</name>
</gene>